<dbReference type="Gene3D" id="3.10.180.10">
    <property type="entry name" value="2,3-Dihydroxybiphenyl 1,2-Dioxygenase, domain 1"/>
    <property type="match status" value="2"/>
</dbReference>
<dbReference type="Pfam" id="PF00903">
    <property type="entry name" value="Glyoxalase"/>
    <property type="match status" value="2"/>
</dbReference>
<dbReference type="InterPro" id="IPR052537">
    <property type="entry name" value="Extradiol_RC_dioxygenase"/>
</dbReference>
<gene>
    <name evidence="2" type="ORF">JP75_18935</name>
</gene>
<dbReference type="SUPFAM" id="SSF54593">
    <property type="entry name" value="Glyoxalase/Bleomycin resistance protein/Dihydroxybiphenyl dioxygenase"/>
    <property type="match status" value="1"/>
</dbReference>
<dbReference type="PROSITE" id="PS51819">
    <property type="entry name" value="VOC"/>
    <property type="match status" value="2"/>
</dbReference>
<dbReference type="EMBL" id="JQGC01000019">
    <property type="protein sequence ID" value="KFL29863.1"/>
    <property type="molecule type" value="Genomic_DNA"/>
</dbReference>
<keyword evidence="2" id="KW-0223">Dioxygenase</keyword>
<reference evidence="2 3" key="1">
    <citation type="submission" date="2014-08" db="EMBL/GenBank/DDBJ databases">
        <authorList>
            <person name="Hassan Y.I."/>
            <person name="Lepp D."/>
            <person name="Zhou T."/>
        </authorList>
    </citation>
    <scope>NUCLEOTIDE SEQUENCE [LARGE SCALE GENOMIC DNA]</scope>
    <source>
        <strain evidence="2 3">IFO13584</strain>
    </source>
</reference>
<dbReference type="GO" id="GO:0051213">
    <property type="term" value="F:dioxygenase activity"/>
    <property type="evidence" value="ECO:0007669"/>
    <property type="project" value="UniProtKB-KW"/>
</dbReference>
<evidence type="ECO:0000259" key="1">
    <source>
        <dbReference type="PROSITE" id="PS51819"/>
    </source>
</evidence>
<protein>
    <submittedName>
        <fullName evidence="2">Ring-cleaving dioxygenase</fullName>
    </submittedName>
</protein>
<dbReference type="RefSeq" id="WP_035085785.1">
    <property type="nucleotide sequence ID" value="NZ_JQGC01000019.1"/>
</dbReference>
<proteinExistence type="predicted"/>
<comment type="caution">
    <text evidence="2">The sequence shown here is derived from an EMBL/GenBank/DDBJ whole genome shotgun (WGS) entry which is preliminary data.</text>
</comment>
<feature type="domain" description="VOC" evidence="1">
    <location>
        <begin position="7"/>
        <end position="132"/>
    </location>
</feature>
<evidence type="ECO:0000313" key="3">
    <source>
        <dbReference type="Proteomes" id="UP000028981"/>
    </source>
</evidence>
<dbReference type="OrthoDB" id="9785698at2"/>
<accession>A0A087LZ10</accession>
<keyword evidence="3" id="KW-1185">Reference proteome</keyword>
<dbReference type="CDD" id="cd08347">
    <property type="entry name" value="PcpA_C_like"/>
    <property type="match status" value="1"/>
</dbReference>
<dbReference type="InterPro" id="IPR004360">
    <property type="entry name" value="Glyas_Fos-R_dOase_dom"/>
</dbReference>
<dbReference type="PANTHER" id="PTHR36110:SF4">
    <property type="entry name" value="RING-CLEAVING DIOXYGENASE MHQA-RELATED"/>
    <property type="match status" value="1"/>
</dbReference>
<dbReference type="InterPro" id="IPR029068">
    <property type="entry name" value="Glyas_Bleomycin-R_OHBP_Dase"/>
</dbReference>
<sequence>MTLELGGIHHLTAVTADAPRNLKFYTETLGMRLIKKTVNQDDTSAYHLFYGDGVASPGADLTFFDFPTMREQRGNHTVGRTGLRVDSEETLQWWKEHLEASKVSTSGIKERFGHVSMDFEDFEGQRFRLVVDGANKVIPWAKLPLPADKQIIGLGPITLSVPKLEPTDAMLTRVMNMRQVRHYPARERGGETFVYEMGPGGPSAELHVSVDPSLPNARPGAGGVHHVAFRTPDENSLREWIERVNSFGIRSSGEVERFYFTSLYFREPNGILFEIATDVPGFAADEPMETLGEKLSLPPFLESQRAQIEAGLKPLV</sequence>
<dbReference type="STRING" id="46914.JP75_18935"/>
<dbReference type="Proteomes" id="UP000028981">
    <property type="component" value="Unassembled WGS sequence"/>
</dbReference>
<organism evidence="2 3">
    <name type="scientific">Devosia riboflavina</name>
    <dbReference type="NCBI Taxonomy" id="46914"/>
    <lineage>
        <taxon>Bacteria</taxon>
        <taxon>Pseudomonadati</taxon>
        <taxon>Pseudomonadota</taxon>
        <taxon>Alphaproteobacteria</taxon>
        <taxon>Hyphomicrobiales</taxon>
        <taxon>Devosiaceae</taxon>
        <taxon>Devosia</taxon>
    </lineage>
</organism>
<feature type="domain" description="VOC" evidence="1">
    <location>
        <begin position="153"/>
        <end position="278"/>
    </location>
</feature>
<dbReference type="InterPro" id="IPR037523">
    <property type="entry name" value="VOC_core"/>
</dbReference>
<keyword evidence="2" id="KW-0560">Oxidoreductase</keyword>
<dbReference type="AlphaFoldDB" id="A0A087LZ10"/>
<name>A0A087LZ10_9HYPH</name>
<dbReference type="PANTHER" id="PTHR36110">
    <property type="entry name" value="RING-CLEAVING DIOXYGENASE MHQE-RELATED"/>
    <property type="match status" value="1"/>
</dbReference>
<evidence type="ECO:0000313" key="2">
    <source>
        <dbReference type="EMBL" id="KFL29863.1"/>
    </source>
</evidence>